<reference evidence="2 5" key="1">
    <citation type="journal article" date="2011" name="Nature">
        <title>The Medicago genome provides insight into the evolution of rhizobial symbioses.</title>
        <authorList>
            <person name="Young N.D."/>
            <person name="Debelle F."/>
            <person name="Oldroyd G.E."/>
            <person name="Geurts R."/>
            <person name="Cannon S.B."/>
            <person name="Udvardi M.K."/>
            <person name="Benedito V.A."/>
            <person name="Mayer K.F."/>
            <person name="Gouzy J."/>
            <person name="Schoof H."/>
            <person name="Van de Peer Y."/>
            <person name="Proost S."/>
            <person name="Cook D.R."/>
            <person name="Meyers B.C."/>
            <person name="Spannagl M."/>
            <person name="Cheung F."/>
            <person name="De Mita S."/>
            <person name="Krishnakumar V."/>
            <person name="Gundlach H."/>
            <person name="Zhou S."/>
            <person name="Mudge J."/>
            <person name="Bharti A.K."/>
            <person name="Murray J.D."/>
            <person name="Naoumkina M.A."/>
            <person name="Rosen B."/>
            <person name="Silverstein K.A."/>
            <person name="Tang H."/>
            <person name="Rombauts S."/>
            <person name="Zhao P.X."/>
            <person name="Zhou P."/>
            <person name="Barbe V."/>
            <person name="Bardou P."/>
            <person name="Bechner M."/>
            <person name="Bellec A."/>
            <person name="Berger A."/>
            <person name="Berges H."/>
            <person name="Bidwell S."/>
            <person name="Bisseling T."/>
            <person name="Choisne N."/>
            <person name="Couloux A."/>
            <person name="Denny R."/>
            <person name="Deshpande S."/>
            <person name="Dai X."/>
            <person name="Doyle J.J."/>
            <person name="Dudez A.M."/>
            <person name="Farmer A.D."/>
            <person name="Fouteau S."/>
            <person name="Franken C."/>
            <person name="Gibelin C."/>
            <person name="Gish J."/>
            <person name="Goldstein S."/>
            <person name="Gonzalez A.J."/>
            <person name="Green P.J."/>
            <person name="Hallab A."/>
            <person name="Hartog M."/>
            <person name="Hua A."/>
            <person name="Humphray S.J."/>
            <person name="Jeong D.H."/>
            <person name="Jing Y."/>
            <person name="Jocker A."/>
            <person name="Kenton S.M."/>
            <person name="Kim D.J."/>
            <person name="Klee K."/>
            <person name="Lai H."/>
            <person name="Lang C."/>
            <person name="Lin S."/>
            <person name="Macmil S.L."/>
            <person name="Magdelenat G."/>
            <person name="Matthews L."/>
            <person name="McCorrison J."/>
            <person name="Monaghan E.L."/>
            <person name="Mun J.H."/>
            <person name="Najar F.Z."/>
            <person name="Nicholson C."/>
            <person name="Noirot C."/>
            <person name="O'Bleness M."/>
            <person name="Paule C.R."/>
            <person name="Poulain J."/>
            <person name="Prion F."/>
            <person name="Qin B."/>
            <person name="Qu C."/>
            <person name="Retzel E.F."/>
            <person name="Riddle C."/>
            <person name="Sallet E."/>
            <person name="Samain S."/>
            <person name="Samson N."/>
            <person name="Sanders I."/>
            <person name="Saurat O."/>
            <person name="Scarpelli C."/>
            <person name="Schiex T."/>
            <person name="Segurens B."/>
            <person name="Severin A.J."/>
            <person name="Sherrier D.J."/>
            <person name="Shi R."/>
            <person name="Sims S."/>
            <person name="Singer S.R."/>
            <person name="Sinharoy S."/>
            <person name="Sterck L."/>
            <person name="Viollet A."/>
            <person name="Wang B.B."/>
            <person name="Wang K."/>
            <person name="Wang M."/>
            <person name="Wang X."/>
            <person name="Warfsmann J."/>
            <person name="Weissenbach J."/>
            <person name="White D.D."/>
            <person name="White J.D."/>
            <person name="Wiley G.B."/>
            <person name="Wincker P."/>
            <person name="Xing Y."/>
            <person name="Yang L."/>
            <person name="Yao Z."/>
            <person name="Ying F."/>
            <person name="Zhai J."/>
            <person name="Zhou L."/>
            <person name="Zuber A."/>
            <person name="Denarie J."/>
            <person name="Dixon R.A."/>
            <person name="May G.D."/>
            <person name="Schwartz D.C."/>
            <person name="Rogers J."/>
            <person name="Quetier F."/>
            <person name="Town C.D."/>
            <person name="Roe B.A."/>
        </authorList>
    </citation>
    <scope>NUCLEOTIDE SEQUENCE [LARGE SCALE GENOMIC DNA]</scope>
    <source>
        <strain evidence="2">A17</strain>
        <strain evidence="4 5">cv. Jemalong A17</strain>
    </source>
</reference>
<dbReference type="InterPro" id="IPR051283">
    <property type="entry name" value="Sec_Metabolite_Acyltrans"/>
</dbReference>
<dbReference type="GO" id="GO:0016747">
    <property type="term" value="F:acyltransferase activity, transferring groups other than amino-acyl groups"/>
    <property type="evidence" value="ECO:0000318"/>
    <property type="project" value="GO_Central"/>
</dbReference>
<reference evidence="4" key="3">
    <citation type="submission" date="2015-04" db="UniProtKB">
        <authorList>
            <consortium name="EnsemblPlants"/>
        </authorList>
    </citation>
    <scope>IDENTIFICATION</scope>
    <source>
        <strain evidence="4">cv. Jemalong A17</strain>
    </source>
</reference>
<dbReference type="STRING" id="3880.G7JB59"/>
<dbReference type="PaxDb" id="3880-AES71111"/>
<dbReference type="EMBL" id="CM001219">
    <property type="protein sequence ID" value="AES71111.2"/>
    <property type="molecule type" value="Genomic_DNA"/>
</dbReference>
<keyword evidence="1 3" id="KW-0808">Transferase</keyword>
<dbReference type="Pfam" id="PF02458">
    <property type="entry name" value="Transferase"/>
    <property type="match status" value="1"/>
</dbReference>
<dbReference type="EnsemblPlants" id="AES71111">
    <property type="protein sequence ID" value="AES71111"/>
    <property type="gene ID" value="MTR_3g070170"/>
</dbReference>
<dbReference type="eggNOG" id="ENOG502QT4F">
    <property type="taxonomic scope" value="Eukaryota"/>
</dbReference>
<dbReference type="GO" id="GO:0005737">
    <property type="term" value="C:cytoplasm"/>
    <property type="evidence" value="ECO:0000318"/>
    <property type="project" value="GO_Central"/>
</dbReference>
<dbReference type="EMBL" id="PSQE01000003">
    <property type="protein sequence ID" value="RHN68372.1"/>
    <property type="molecule type" value="Genomic_DNA"/>
</dbReference>
<gene>
    <name evidence="4" type="primary">11408200</name>
    <name evidence="2" type="ordered locus">MTR_3g070170</name>
    <name evidence="3" type="ORF">MtrunA17_Chr3g0113181</name>
</gene>
<name>G7JB59_MEDTR</name>
<dbReference type="PANTHER" id="PTHR31896:SF35">
    <property type="entry name" value="HXXXD-TYPE ACYL-TRANSFERASE FAMILY PROTEIN"/>
    <property type="match status" value="1"/>
</dbReference>
<organism evidence="2 5">
    <name type="scientific">Medicago truncatula</name>
    <name type="common">Barrel medic</name>
    <name type="synonym">Medicago tribuloides</name>
    <dbReference type="NCBI Taxonomy" id="3880"/>
    <lineage>
        <taxon>Eukaryota</taxon>
        <taxon>Viridiplantae</taxon>
        <taxon>Streptophyta</taxon>
        <taxon>Embryophyta</taxon>
        <taxon>Tracheophyta</taxon>
        <taxon>Spermatophyta</taxon>
        <taxon>Magnoliopsida</taxon>
        <taxon>eudicotyledons</taxon>
        <taxon>Gunneridae</taxon>
        <taxon>Pentapetalae</taxon>
        <taxon>rosids</taxon>
        <taxon>fabids</taxon>
        <taxon>Fabales</taxon>
        <taxon>Fabaceae</taxon>
        <taxon>Papilionoideae</taxon>
        <taxon>50 kb inversion clade</taxon>
        <taxon>NPAAA clade</taxon>
        <taxon>Hologalegina</taxon>
        <taxon>IRL clade</taxon>
        <taxon>Trifolieae</taxon>
        <taxon>Medicago</taxon>
    </lineage>
</organism>
<dbReference type="Gene3D" id="3.30.559.10">
    <property type="entry name" value="Chloramphenicol acetyltransferase-like domain"/>
    <property type="match status" value="2"/>
</dbReference>
<evidence type="ECO:0000256" key="1">
    <source>
        <dbReference type="ARBA" id="ARBA00022679"/>
    </source>
</evidence>
<accession>A0A0C3VIB6</accession>
<protein>
    <submittedName>
        <fullName evidence="2">HXXXD-type acyl-transferase family protein</fullName>
    </submittedName>
    <submittedName>
        <fullName evidence="3">Putative transferase</fullName>
    </submittedName>
</protein>
<reference evidence="3" key="5">
    <citation type="journal article" date="2018" name="Nat. Plants">
        <title>Whole-genome landscape of Medicago truncatula symbiotic genes.</title>
        <authorList>
            <person name="Pecrix Y."/>
            <person name="Gamas P."/>
            <person name="Carrere S."/>
        </authorList>
    </citation>
    <scope>NUCLEOTIDE SEQUENCE</scope>
    <source>
        <tissue evidence="3">Leaves</tissue>
    </source>
</reference>
<keyword evidence="5" id="KW-1185">Reference proteome</keyword>
<dbReference type="Proteomes" id="UP000002051">
    <property type="component" value="Chromosome 3"/>
</dbReference>
<evidence type="ECO:0000313" key="6">
    <source>
        <dbReference type="Proteomes" id="UP000265566"/>
    </source>
</evidence>
<evidence type="ECO:0000313" key="2">
    <source>
        <dbReference type="EMBL" id="AES71111.2"/>
    </source>
</evidence>
<dbReference type="InterPro" id="IPR023213">
    <property type="entry name" value="CAT-like_dom_sf"/>
</dbReference>
<dbReference type="AlphaFoldDB" id="G7JB59"/>
<dbReference type="HOGENOM" id="CLU_014546_3_0_1"/>
<evidence type="ECO:0000313" key="3">
    <source>
        <dbReference type="EMBL" id="RHN68372.1"/>
    </source>
</evidence>
<dbReference type="PANTHER" id="PTHR31896">
    <property type="entry name" value="FAMILY REGULATORY PROTEIN, PUTATIVE (AFU_ORTHOLOGUE AFUA_3G14730)-RELATED"/>
    <property type="match status" value="1"/>
</dbReference>
<dbReference type="Gramene" id="rna16715">
    <property type="protein sequence ID" value="RHN68372.1"/>
    <property type="gene ID" value="gene16715"/>
</dbReference>
<accession>G7JB59</accession>
<proteinExistence type="predicted"/>
<evidence type="ECO:0000313" key="4">
    <source>
        <dbReference type="EnsemblPlants" id="AES71111"/>
    </source>
</evidence>
<dbReference type="Proteomes" id="UP000265566">
    <property type="component" value="Chromosome 3"/>
</dbReference>
<dbReference type="KEGG" id="mtr:11408200"/>
<sequence length="473" mass="52450">MAKHCSKDSSAVTILSKCTVFPDQKSTLADLKLSISDLNMICCHYIQKGNLFTSPSLPSQTLVPHLKTSLSKTLSIFPPLAGRFVTDSAGHIFITCNDSGVDFIHASATDLTITHLLSPPDVHPAFKQFFPFHRKINYTAHFSPILAVQVTSLADGIFIGIAVSHAVTDGSTFWNFFNTFADISRGLTVANRIPYFRRESILMSKVPVQLPEGEIKVSFNADAPLRERIFTFTRESIQKLKATVNKNINHRTSPENADVAEIISKMKNDDAQMKAVAERVTVETTEISSFQSLNALMWRCVTRARKLDSSKTTTYRNAVNVRSRLEPKLPEYYFGNAIQSIATYASAREVVENDLTWSAMQLSKSVKEYDSATVRRVAGKWDVEPKCFPMGNHDGATLQMGSSHRFPMYENDFGWGRPLAVRSGGANKFDGKMSAFPGRKGGGAVDVEVLLAPETMARLESDEEFMAYASCQQ</sequence>
<evidence type="ECO:0000313" key="5">
    <source>
        <dbReference type="Proteomes" id="UP000002051"/>
    </source>
</evidence>
<dbReference type="OrthoDB" id="1862401at2759"/>
<reference evidence="2 5" key="2">
    <citation type="journal article" date="2014" name="BMC Genomics">
        <title>An improved genome release (version Mt4.0) for the model legume Medicago truncatula.</title>
        <authorList>
            <person name="Tang H."/>
            <person name="Krishnakumar V."/>
            <person name="Bidwell S."/>
            <person name="Rosen B."/>
            <person name="Chan A."/>
            <person name="Zhou S."/>
            <person name="Gentzbittel L."/>
            <person name="Childs K.L."/>
            <person name="Yandell M."/>
            <person name="Gundlach H."/>
            <person name="Mayer K.F."/>
            <person name="Schwartz D.C."/>
            <person name="Town C.D."/>
        </authorList>
    </citation>
    <scope>GENOME REANNOTATION</scope>
    <source>
        <strain evidence="2">A17</strain>
        <strain evidence="4 5">cv. Jemalong A17</strain>
    </source>
</reference>
<reference evidence="6" key="4">
    <citation type="journal article" date="2018" name="Nat. Plants">
        <title>Whole-genome landscape of Medicago truncatula symbiotic genes.</title>
        <authorList>
            <person name="Pecrix Y."/>
            <person name="Staton S.E."/>
            <person name="Sallet E."/>
            <person name="Lelandais-Briere C."/>
            <person name="Moreau S."/>
            <person name="Carrere S."/>
            <person name="Blein T."/>
            <person name="Jardinaud M.F."/>
            <person name="Latrasse D."/>
            <person name="Zouine M."/>
            <person name="Zahm M."/>
            <person name="Kreplak J."/>
            <person name="Mayjonade B."/>
            <person name="Satge C."/>
            <person name="Perez M."/>
            <person name="Cauet S."/>
            <person name="Marande W."/>
            <person name="Chantry-Darmon C."/>
            <person name="Lopez-Roques C."/>
            <person name="Bouchez O."/>
            <person name="Berard A."/>
            <person name="Debelle F."/>
            <person name="Munos S."/>
            <person name="Bendahmane A."/>
            <person name="Berges H."/>
            <person name="Niebel A."/>
            <person name="Buitink J."/>
            <person name="Frugier F."/>
            <person name="Benhamed M."/>
            <person name="Crespi M."/>
            <person name="Gouzy J."/>
            <person name="Gamas P."/>
        </authorList>
    </citation>
    <scope>NUCLEOTIDE SEQUENCE [LARGE SCALE GENOMIC DNA]</scope>
    <source>
        <strain evidence="6">cv. Jemalong A17</strain>
    </source>
</reference>